<evidence type="ECO:0000313" key="4">
    <source>
        <dbReference type="EMBL" id="RKT46871.1"/>
    </source>
</evidence>
<evidence type="ECO:0000256" key="1">
    <source>
        <dbReference type="ARBA" id="ARBA00022603"/>
    </source>
</evidence>
<organism evidence="4 5">
    <name type="scientific">Thiocapsa rosea</name>
    <dbReference type="NCBI Taxonomy" id="69360"/>
    <lineage>
        <taxon>Bacteria</taxon>
        <taxon>Pseudomonadati</taxon>
        <taxon>Pseudomonadota</taxon>
        <taxon>Gammaproteobacteria</taxon>
        <taxon>Chromatiales</taxon>
        <taxon>Chromatiaceae</taxon>
        <taxon>Thiocapsa</taxon>
    </lineage>
</organism>
<gene>
    <name evidence="4" type="ORF">BDD21_4412</name>
</gene>
<dbReference type="GO" id="GO:0008168">
    <property type="term" value="F:methyltransferase activity"/>
    <property type="evidence" value="ECO:0007669"/>
    <property type="project" value="UniProtKB-KW"/>
</dbReference>
<dbReference type="EMBL" id="RBXL01000001">
    <property type="protein sequence ID" value="RKT46871.1"/>
    <property type="molecule type" value="Genomic_DNA"/>
</dbReference>
<comment type="caution">
    <text evidence="4">The sequence shown here is derived from an EMBL/GenBank/DDBJ whole genome shotgun (WGS) entry which is preliminary data.</text>
</comment>
<sequence length="356" mass="39456">MTQLSALQRSEAELFPHEATGLEAASTRRSLQTPGSIRFFDYRPTPADVRAEVLDGLGRPAKCLSPKLFYDQRGSQLFDAITELPEYYPTRTEIRILREYGSEMADLLGRDNVLIELGSGSSLKIQTLLAALQPSVYMPVDISKEHLLESAHALAERFPNLSIRAACADYSAPFRLPLEPDWTDLAAFFPGSSIGNFDPDQARLLLGRVASLLGPGGRLLIGVDLPKDPAILNAAYDDAQGVTAAFNLNLLSRINRELEADFDLDAFSHRAFFNTERSRVEMHLVSRIEQQVEVAGVRFGFRAGETIHTENSYKYGIDAFHRLAEDAGFVAEQVWTDNQGLFSVHCLRVLDACSMS</sequence>
<dbReference type="Gene3D" id="3.40.50.150">
    <property type="entry name" value="Vaccinia Virus protein VP39"/>
    <property type="match status" value="1"/>
</dbReference>
<reference evidence="4 5" key="1">
    <citation type="submission" date="2018-10" db="EMBL/GenBank/DDBJ databases">
        <title>Genomic Encyclopedia of Archaeal and Bacterial Type Strains, Phase II (KMG-II): from individual species to whole genera.</title>
        <authorList>
            <person name="Goeker M."/>
        </authorList>
    </citation>
    <scope>NUCLEOTIDE SEQUENCE [LARGE SCALE GENOMIC DNA]</scope>
    <source>
        <strain evidence="4 5">DSM 235</strain>
    </source>
</reference>
<keyword evidence="1 4" id="KW-0489">Methyltransferase</keyword>
<dbReference type="Proteomes" id="UP000274556">
    <property type="component" value="Unassembled WGS sequence"/>
</dbReference>
<keyword evidence="2 4" id="KW-0808">Transferase</keyword>
<dbReference type="GO" id="GO:0032259">
    <property type="term" value="P:methylation"/>
    <property type="evidence" value="ECO:0007669"/>
    <property type="project" value="UniProtKB-KW"/>
</dbReference>
<feature type="domain" description="Histidine-specific methyltransferase SAM-dependent" evidence="3">
    <location>
        <begin position="50"/>
        <end position="348"/>
    </location>
</feature>
<dbReference type="NCBIfam" id="TIGR03438">
    <property type="entry name" value="egtD_ergothio"/>
    <property type="match status" value="1"/>
</dbReference>
<dbReference type="SUPFAM" id="SSF53335">
    <property type="entry name" value="S-adenosyl-L-methionine-dependent methyltransferases"/>
    <property type="match status" value="1"/>
</dbReference>
<proteinExistence type="predicted"/>
<evidence type="ECO:0000313" key="5">
    <source>
        <dbReference type="Proteomes" id="UP000274556"/>
    </source>
</evidence>
<name>A0A495VBU1_9GAMM</name>
<evidence type="ECO:0000256" key="2">
    <source>
        <dbReference type="ARBA" id="ARBA00022679"/>
    </source>
</evidence>
<dbReference type="OrthoDB" id="5289726at2"/>
<dbReference type="InterPro" id="IPR035094">
    <property type="entry name" value="EgtD"/>
</dbReference>
<dbReference type="InterPro" id="IPR051128">
    <property type="entry name" value="EgtD_Methyltrsf_superfamily"/>
</dbReference>
<dbReference type="RefSeq" id="WP_120798928.1">
    <property type="nucleotide sequence ID" value="NZ_RBXL01000001.1"/>
</dbReference>
<dbReference type="PIRSF" id="PIRSF018005">
    <property type="entry name" value="UCP018005"/>
    <property type="match status" value="1"/>
</dbReference>
<dbReference type="Pfam" id="PF10017">
    <property type="entry name" value="Methyltransf_33"/>
    <property type="match status" value="1"/>
</dbReference>
<dbReference type="PANTHER" id="PTHR43397:SF1">
    <property type="entry name" value="ERGOTHIONEINE BIOSYNTHESIS PROTEIN 1"/>
    <property type="match status" value="1"/>
</dbReference>
<dbReference type="PANTHER" id="PTHR43397">
    <property type="entry name" value="ERGOTHIONEINE BIOSYNTHESIS PROTEIN 1"/>
    <property type="match status" value="1"/>
</dbReference>
<dbReference type="AlphaFoldDB" id="A0A495VBU1"/>
<dbReference type="InterPro" id="IPR019257">
    <property type="entry name" value="MeTrfase_dom"/>
</dbReference>
<dbReference type="InterPro" id="IPR029063">
    <property type="entry name" value="SAM-dependent_MTases_sf"/>
</dbReference>
<keyword evidence="5" id="KW-1185">Reference proteome</keyword>
<evidence type="ECO:0000259" key="3">
    <source>
        <dbReference type="Pfam" id="PF10017"/>
    </source>
</evidence>
<protein>
    <submittedName>
        <fullName evidence="4">Dimethylhistidine N-methyltransferase</fullName>
    </submittedName>
</protein>
<accession>A0A495VBU1</accession>
<dbReference type="InterPro" id="IPR017804">
    <property type="entry name" value="MeTrfase_EgtD-like"/>
</dbReference>